<comment type="subcellular location">
    <subcellularLocation>
        <location evidence="2">Cytoplasm</location>
    </subcellularLocation>
</comment>
<dbReference type="GO" id="GO:0005737">
    <property type="term" value="C:cytoplasm"/>
    <property type="evidence" value="ECO:0007669"/>
    <property type="project" value="UniProtKB-SubCell"/>
</dbReference>
<comment type="caution">
    <text evidence="3">The sequence shown here is derived from an EMBL/GenBank/DDBJ whole genome shotgun (WGS) entry which is preliminary data.</text>
</comment>
<evidence type="ECO:0000256" key="1">
    <source>
        <dbReference type="ARBA" id="ARBA00007768"/>
    </source>
</evidence>
<dbReference type="HAMAP" id="MF_00795">
    <property type="entry name" value="CutC"/>
    <property type="match status" value="1"/>
</dbReference>
<dbReference type="AlphaFoldDB" id="A0A3M0M256"/>
<dbReference type="Proteomes" id="UP000273516">
    <property type="component" value="Unassembled WGS sequence"/>
</dbReference>
<dbReference type="GO" id="GO:0005507">
    <property type="term" value="F:copper ion binding"/>
    <property type="evidence" value="ECO:0007669"/>
    <property type="project" value="TreeGrafter"/>
</dbReference>
<dbReference type="InterPro" id="IPR036822">
    <property type="entry name" value="CutC-like_dom_sf"/>
</dbReference>
<reference evidence="3 4" key="1">
    <citation type="submission" date="2018-07" db="EMBL/GenBank/DDBJ databases">
        <authorList>
            <person name="Zhang Y."/>
            <person name="Wang L."/>
            <person name="Ma S."/>
        </authorList>
    </citation>
    <scope>NUCLEOTIDE SEQUENCE [LARGE SCALE GENOMIC DNA]</scope>
    <source>
        <strain evidence="3 4">4-2</strain>
    </source>
</reference>
<comment type="caution">
    <text evidence="2">Once thought to be involved in copper homeostasis, experiments in E.coli have shown this is not the case.</text>
</comment>
<protein>
    <recommendedName>
        <fullName evidence="2">PF03932 family protein CutC</fullName>
    </recommendedName>
</protein>
<dbReference type="PANTHER" id="PTHR12598:SF0">
    <property type="entry name" value="COPPER HOMEOSTASIS PROTEIN CUTC HOMOLOG"/>
    <property type="match status" value="1"/>
</dbReference>
<evidence type="ECO:0000313" key="3">
    <source>
        <dbReference type="EMBL" id="RMC31561.1"/>
    </source>
</evidence>
<accession>A0A3M0M256</accession>
<evidence type="ECO:0000313" key="4">
    <source>
        <dbReference type="Proteomes" id="UP000273516"/>
    </source>
</evidence>
<comment type="similarity">
    <text evidence="1 2">Belongs to the CutC family.</text>
</comment>
<dbReference type="EMBL" id="QOKZ01000011">
    <property type="protein sequence ID" value="RMC31561.1"/>
    <property type="molecule type" value="Genomic_DNA"/>
</dbReference>
<dbReference type="OrthoDB" id="9815677at2"/>
<organism evidence="3 4">
    <name type="scientific">Paracoccus alkanivorans</name>
    <dbReference type="NCBI Taxonomy" id="2116655"/>
    <lineage>
        <taxon>Bacteria</taxon>
        <taxon>Pseudomonadati</taxon>
        <taxon>Pseudomonadota</taxon>
        <taxon>Alphaproteobacteria</taxon>
        <taxon>Rhodobacterales</taxon>
        <taxon>Paracoccaceae</taxon>
        <taxon>Paracoccus</taxon>
    </lineage>
</organism>
<sequence>MPQASKTPVLEVCVDDPQGLSAAVSGGADRVELCSALALGGLTPSPGLIAAAAELAVPVFAMIRPRPGGFVYSPEELTVAKADIAAVRNAGLAGIVLGVTHPDGRLDREAIGGLRDAAGDLPMVLHRAFDLSPDLDEGLETAIELGFCRILTSGGAPSAIEGAGNIARLAQQARGRITIMAGGGVDAGNAAELLRAGADDLHGSCSDIRADQDMGGRLRIASERAQTSVARIRALRAAMERATIEQTGEKTS</sequence>
<evidence type="ECO:0000256" key="2">
    <source>
        <dbReference type="HAMAP-Rule" id="MF_00795"/>
    </source>
</evidence>
<name>A0A3M0M256_9RHOB</name>
<dbReference type="Pfam" id="PF03932">
    <property type="entry name" value="CutC"/>
    <property type="match status" value="1"/>
</dbReference>
<proteinExistence type="inferred from homology"/>
<keyword evidence="4" id="KW-1185">Reference proteome</keyword>
<dbReference type="SUPFAM" id="SSF110395">
    <property type="entry name" value="CutC-like"/>
    <property type="match status" value="1"/>
</dbReference>
<gene>
    <name evidence="2" type="primary">cutC</name>
    <name evidence="3" type="ORF">C9E81_19870</name>
</gene>
<dbReference type="InterPro" id="IPR005627">
    <property type="entry name" value="CutC-like"/>
</dbReference>
<keyword evidence="2" id="KW-0963">Cytoplasm</keyword>
<dbReference type="Gene3D" id="3.20.20.380">
    <property type="entry name" value="Copper homeostasis (CutC) domain"/>
    <property type="match status" value="1"/>
</dbReference>
<dbReference type="PANTHER" id="PTHR12598">
    <property type="entry name" value="COPPER HOMEOSTASIS PROTEIN CUTC"/>
    <property type="match status" value="1"/>
</dbReference>
<dbReference type="RefSeq" id="WP_122114106.1">
    <property type="nucleotide sequence ID" value="NZ_QOKZ01000011.1"/>
</dbReference>